<dbReference type="RefSeq" id="WP_093884698.1">
    <property type="nucleotide sequence ID" value="NZ_FOBS01000038.1"/>
</dbReference>
<dbReference type="Proteomes" id="UP000198744">
    <property type="component" value="Unassembled WGS sequence"/>
</dbReference>
<keyword evidence="2" id="KW-1185">Reference proteome</keyword>
<protein>
    <submittedName>
        <fullName evidence="1">Uncharacterized protein</fullName>
    </submittedName>
</protein>
<dbReference type="STRING" id="43775.SAMN04489760_13817"/>
<gene>
    <name evidence="1" type="ORF">SAMN04489760_13817</name>
</gene>
<dbReference type="AlphaFoldDB" id="A0A1H8ALY3"/>
<evidence type="ECO:0000313" key="2">
    <source>
        <dbReference type="Proteomes" id="UP000198744"/>
    </source>
</evidence>
<evidence type="ECO:0000313" key="1">
    <source>
        <dbReference type="EMBL" id="SEM71740.1"/>
    </source>
</evidence>
<accession>A0A1H8ALY3</accession>
<organism evidence="1 2">
    <name type="scientific">Syntrophus gentianae</name>
    <dbReference type="NCBI Taxonomy" id="43775"/>
    <lineage>
        <taxon>Bacteria</taxon>
        <taxon>Pseudomonadati</taxon>
        <taxon>Thermodesulfobacteriota</taxon>
        <taxon>Syntrophia</taxon>
        <taxon>Syntrophales</taxon>
        <taxon>Syntrophaceae</taxon>
        <taxon>Syntrophus</taxon>
    </lineage>
</organism>
<reference evidence="1 2" key="1">
    <citation type="submission" date="2016-10" db="EMBL/GenBank/DDBJ databases">
        <authorList>
            <person name="de Groot N.N."/>
        </authorList>
    </citation>
    <scope>NUCLEOTIDE SEQUENCE [LARGE SCALE GENOMIC DNA]</scope>
    <source>
        <strain evidence="1 2">DSM 8423</strain>
    </source>
</reference>
<dbReference type="EMBL" id="FOBS01000038">
    <property type="protein sequence ID" value="SEM71740.1"/>
    <property type="molecule type" value="Genomic_DNA"/>
</dbReference>
<proteinExistence type="predicted"/>
<name>A0A1H8ALY3_9BACT</name>
<sequence length="69" mass="8348">MRFIRSVFQKKRKDGTETLEERVARVVTEEVEFVDYDPIWPIRFEEEKKHLLDCLPAELTRRNSKPPED</sequence>